<evidence type="ECO:0000313" key="2">
    <source>
        <dbReference type="Proteomes" id="UP000055590"/>
    </source>
</evidence>
<dbReference type="STRING" id="1391653.AKJ08_1108"/>
<gene>
    <name evidence="1" type="ORF">AKJ08_1108</name>
</gene>
<proteinExistence type="predicted"/>
<reference evidence="1 2" key="1">
    <citation type="submission" date="2015-08" db="EMBL/GenBank/DDBJ databases">
        <authorList>
            <person name="Babu N.S."/>
            <person name="Beckwith C.J."/>
            <person name="Beseler K.G."/>
            <person name="Brison A."/>
            <person name="Carone J.V."/>
            <person name="Caskin T.P."/>
            <person name="Diamond M."/>
            <person name="Durham M.E."/>
            <person name="Foxe J.M."/>
            <person name="Go M."/>
            <person name="Henderson B.A."/>
            <person name="Jones I.B."/>
            <person name="McGettigan J.A."/>
            <person name="Micheletti S.J."/>
            <person name="Nasrallah M.E."/>
            <person name="Ortiz D."/>
            <person name="Piller C.R."/>
            <person name="Privatt S.R."/>
            <person name="Schneider S.L."/>
            <person name="Sharp S."/>
            <person name="Smith T.C."/>
            <person name="Stanton J.D."/>
            <person name="Ullery H.E."/>
            <person name="Wilson R.J."/>
            <person name="Serrano M.G."/>
            <person name="Buck G."/>
            <person name="Lee V."/>
            <person name="Wang Y."/>
            <person name="Carvalho R."/>
            <person name="Voegtly L."/>
            <person name="Shi R."/>
            <person name="Duckworth R."/>
            <person name="Johnson A."/>
            <person name="Loviza R."/>
            <person name="Walstead R."/>
            <person name="Shah Z."/>
            <person name="Kiflezghi M."/>
            <person name="Wade K."/>
            <person name="Ball S.L."/>
            <person name="Bradley K.W."/>
            <person name="Asai D.J."/>
            <person name="Bowman C.A."/>
            <person name="Russell D.A."/>
            <person name="Pope W.H."/>
            <person name="Jacobs-Sera D."/>
            <person name="Hendrix R.W."/>
            <person name="Hatfull G.F."/>
        </authorList>
    </citation>
    <scope>NUCLEOTIDE SEQUENCE [LARGE SCALE GENOMIC DNA]</scope>
    <source>
        <strain evidence="1 2">DSM 27710</strain>
    </source>
</reference>
<organism evidence="1 2">
    <name type="scientific">Vulgatibacter incomptus</name>
    <dbReference type="NCBI Taxonomy" id="1391653"/>
    <lineage>
        <taxon>Bacteria</taxon>
        <taxon>Pseudomonadati</taxon>
        <taxon>Myxococcota</taxon>
        <taxon>Myxococcia</taxon>
        <taxon>Myxococcales</taxon>
        <taxon>Cystobacterineae</taxon>
        <taxon>Vulgatibacteraceae</taxon>
        <taxon>Vulgatibacter</taxon>
    </lineage>
</organism>
<dbReference type="KEGG" id="vin:AKJ08_1108"/>
<dbReference type="EMBL" id="CP012332">
    <property type="protein sequence ID" value="AKU90721.1"/>
    <property type="molecule type" value="Genomic_DNA"/>
</dbReference>
<protein>
    <submittedName>
        <fullName evidence="1">Uncharacterized protein</fullName>
    </submittedName>
</protein>
<keyword evidence="2" id="KW-1185">Reference proteome</keyword>
<dbReference type="AlphaFoldDB" id="A0A0K1PBE6"/>
<dbReference type="Proteomes" id="UP000055590">
    <property type="component" value="Chromosome"/>
</dbReference>
<name>A0A0K1PBE6_9BACT</name>
<evidence type="ECO:0000313" key="1">
    <source>
        <dbReference type="EMBL" id="AKU90721.1"/>
    </source>
</evidence>
<sequence length="217" mass="24369">MPTPDVLTARMVGIGLNFAAEPEVDADLESTLVFASVAGMEEEDLRVLAVLTTWIGVHHAYVNVDRLVRLVCDQPSERVRAYWAAIAGWLHRDRRFARLSRCYEGPPVEILPTGTEFQIERRGEDERFVGSKLRAPRGTLRDRIEDVLAPDVLVRRHAGYRNRVQMGPSFRADVWTLLEKSPGLSVAEVARRAACSFATAWQAVQDFRLLRGAPEST</sequence>
<accession>A0A0K1PBE6</accession>